<evidence type="ECO:0000256" key="1">
    <source>
        <dbReference type="SAM" id="Coils"/>
    </source>
</evidence>
<feature type="compositionally biased region" description="Low complexity" evidence="2">
    <location>
        <begin position="272"/>
        <end position="281"/>
    </location>
</feature>
<feature type="compositionally biased region" description="Polar residues" evidence="2">
    <location>
        <begin position="456"/>
        <end position="470"/>
    </location>
</feature>
<keyword evidence="1" id="KW-0175">Coiled coil</keyword>
<dbReference type="Pfam" id="PF10407">
    <property type="entry name" value="Cytokin_check_N"/>
    <property type="match status" value="1"/>
</dbReference>
<dbReference type="OMA" id="EPNDEME"/>
<feature type="compositionally biased region" description="Basic and acidic residues" evidence="2">
    <location>
        <begin position="28"/>
        <end position="37"/>
    </location>
</feature>
<dbReference type="Proteomes" id="UP000188318">
    <property type="component" value="Unassembled WGS sequence"/>
</dbReference>
<keyword evidence="5" id="KW-1185">Reference proteome</keyword>
<evidence type="ECO:0000256" key="2">
    <source>
        <dbReference type="SAM" id="MobiDB-lite"/>
    </source>
</evidence>
<feature type="non-terminal residue" evidence="4">
    <location>
        <position position="577"/>
    </location>
</feature>
<sequence>MVFLRLRVKVYPREQVTPPSSFSLRSILGDRDRDDASRNTNGSTVGKPATFLLVLEKPEEITLGGLAGMIQDKWKKLRPKADPLDIKKLLDDNHESDDLDADMTVAEVFVDNGRARQDSSDQRATVRVIQKPGQYAPIRFPSVTQDWDAAAQNFERQIQIKKEAVKAAMDQIPTIAEEENIDFSNSESASRPSSAWGSFGNRRSEIPVSSVEKDEVPGSPAPWDKKSHVLEEDSQDQTGSTIAATPLQKRMVSQELGDSPSHTPTPREPPASSKHSSSQGSARRPIVKDATGVESAAPREVGSADGSLSPLSTRQPLKRRHVPEPQSPVPVVESQSEDEETGDENDENVDPQHAPKDRLHNGDVIMRDAGPTATPEVQQSNSSSRKRKLSPDVFEPSKEPRLSEPKSTQDDGTAAEKSIVTPEDSAIPAQPKFLPPNGTPEIPSSSAPTLRRGSVSLPQFSTPSKLQTSIDKVKVLHSALRKNSPAERPSERRSVSFADEDEVLCTGSQPAPKSNPQSASKARAKATDTNRRTSDSSSMIFPASVPKERLDQLLEEANQKLEQDKRFEEDLKTKIET</sequence>
<dbReference type="STRING" id="602072.A0A1R3RMY2"/>
<dbReference type="OrthoDB" id="4227586at2759"/>
<gene>
    <name evidence="4" type="ORF">ASPCADRAFT_506661</name>
</gene>
<evidence type="ECO:0000259" key="3">
    <source>
        <dbReference type="Pfam" id="PF10407"/>
    </source>
</evidence>
<feature type="compositionally biased region" description="Polar residues" evidence="2">
    <location>
        <begin position="506"/>
        <end position="520"/>
    </location>
</feature>
<feature type="compositionally biased region" description="Acidic residues" evidence="2">
    <location>
        <begin position="335"/>
        <end position="349"/>
    </location>
</feature>
<protein>
    <recommendedName>
        <fullName evidence="3">Nucleolar protein Dnt1-like N-terminal domain-containing protein</fullName>
    </recommendedName>
</protein>
<dbReference type="EMBL" id="KV907499">
    <property type="protein sequence ID" value="OOF95845.1"/>
    <property type="molecule type" value="Genomic_DNA"/>
</dbReference>
<feature type="compositionally biased region" description="Basic and acidic residues" evidence="2">
    <location>
        <begin position="395"/>
        <end position="409"/>
    </location>
</feature>
<name>A0A1R3RMY2_ASPC5</name>
<organism evidence="4 5">
    <name type="scientific">Aspergillus carbonarius (strain ITEM 5010)</name>
    <dbReference type="NCBI Taxonomy" id="602072"/>
    <lineage>
        <taxon>Eukaryota</taxon>
        <taxon>Fungi</taxon>
        <taxon>Dikarya</taxon>
        <taxon>Ascomycota</taxon>
        <taxon>Pezizomycotina</taxon>
        <taxon>Eurotiomycetes</taxon>
        <taxon>Eurotiomycetidae</taxon>
        <taxon>Eurotiales</taxon>
        <taxon>Aspergillaceae</taxon>
        <taxon>Aspergillus</taxon>
        <taxon>Aspergillus subgen. Circumdati</taxon>
    </lineage>
</organism>
<dbReference type="AlphaFoldDB" id="A0A1R3RMY2"/>
<feature type="compositionally biased region" description="Basic and acidic residues" evidence="2">
    <location>
        <begin position="484"/>
        <end position="494"/>
    </location>
</feature>
<feature type="coiled-coil region" evidence="1">
    <location>
        <begin position="547"/>
        <end position="574"/>
    </location>
</feature>
<dbReference type="VEuPathDB" id="FungiDB:ASPCADRAFT_506661"/>
<evidence type="ECO:0000313" key="5">
    <source>
        <dbReference type="Proteomes" id="UP000188318"/>
    </source>
</evidence>
<feature type="compositionally biased region" description="Low complexity" evidence="2">
    <location>
        <begin position="184"/>
        <end position="198"/>
    </location>
</feature>
<feature type="domain" description="Nucleolar protein Dnt1-like N-terminal" evidence="3">
    <location>
        <begin position="53"/>
        <end position="113"/>
    </location>
</feature>
<reference evidence="5" key="1">
    <citation type="journal article" date="2017" name="Genome Biol.">
        <title>Comparative genomics reveals high biological diversity and specific adaptations in the industrially and medically important fungal genus Aspergillus.</title>
        <authorList>
            <person name="de Vries R.P."/>
            <person name="Riley R."/>
            <person name="Wiebenga A."/>
            <person name="Aguilar-Osorio G."/>
            <person name="Amillis S."/>
            <person name="Uchima C.A."/>
            <person name="Anderluh G."/>
            <person name="Asadollahi M."/>
            <person name="Askin M."/>
            <person name="Barry K."/>
            <person name="Battaglia E."/>
            <person name="Bayram O."/>
            <person name="Benocci T."/>
            <person name="Braus-Stromeyer S.A."/>
            <person name="Caldana C."/>
            <person name="Canovas D."/>
            <person name="Cerqueira G.C."/>
            <person name="Chen F."/>
            <person name="Chen W."/>
            <person name="Choi C."/>
            <person name="Clum A."/>
            <person name="Dos Santos R.A."/>
            <person name="Damasio A.R."/>
            <person name="Diallinas G."/>
            <person name="Emri T."/>
            <person name="Fekete E."/>
            <person name="Flipphi M."/>
            <person name="Freyberg S."/>
            <person name="Gallo A."/>
            <person name="Gournas C."/>
            <person name="Habgood R."/>
            <person name="Hainaut M."/>
            <person name="Harispe M.L."/>
            <person name="Henrissat B."/>
            <person name="Hilden K.S."/>
            <person name="Hope R."/>
            <person name="Hossain A."/>
            <person name="Karabika E."/>
            <person name="Karaffa L."/>
            <person name="Karanyi Z."/>
            <person name="Krasevec N."/>
            <person name="Kuo A."/>
            <person name="Kusch H."/>
            <person name="LaButti K."/>
            <person name="Lagendijk E.L."/>
            <person name="Lapidus A."/>
            <person name="Levasseur A."/>
            <person name="Lindquist E."/>
            <person name="Lipzen A."/>
            <person name="Logrieco A.F."/>
            <person name="MacCabe A."/>
            <person name="Maekelae M.R."/>
            <person name="Malavazi I."/>
            <person name="Melin P."/>
            <person name="Meyer V."/>
            <person name="Mielnichuk N."/>
            <person name="Miskei M."/>
            <person name="Molnar A.P."/>
            <person name="Mule G."/>
            <person name="Ngan C.Y."/>
            <person name="Orejas M."/>
            <person name="Orosz E."/>
            <person name="Ouedraogo J.P."/>
            <person name="Overkamp K.M."/>
            <person name="Park H.-S."/>
            <person name="Perrone G."/>
            <person name="Piumi F."/>
            <person name="Punt P.J."/>
            <person name="Ram A.F."/>
            <person name="Ramon A."/>
            <person name="Rauscher S."/>
            <person name="Record E."/>
            <person name="Riano-Pachon D.M."/>
            <person name="Robert V."/>
            <person name="Roehrig J."/>
            <person name="Ruller R."/>
            <person name="Salamov A."/>
            <person name="Salih N.S."/>
            <person name="Samson R.A."/>
            <person name="Sandor E."/>
            <person name="Sanguinetti M."/>
            <person name="Schuetze T."/>
            <person name="Sepcic K."/>
            <person name="Shelest E."/>
            <person name="Sherlock G."/>
            <person name="Sophianopoulou V."/>
            <person name="Squina F.M."/>
            <person name="Sun H."/>
            <person name="Susca A."/>
            <person name="Todd R.B."/>
            <person name="Tsang A."/>
            <person name="Unkles S.E."/>
            <person name="van de Wiele N."/>
            <person name="van Rossen-Uffink D."/>
            <person name="Oliveira J.V."/>
            <person name="Vesth T.C."/>
            <person name="Visser J."/>
            <person name="Yu J.-H."/>
            <person name="Zhou M."/>
            <person name="Andersen M.R."/>
            <person name="Archer D.B."/>
            <person name="Baker S.E."/>
            <person name="Benoit I."/>
            <person name="Brakhage A.A."/>
            <person name="Braus G.H."/>
            <person name="Fischer R."/>
            <person name="Frisvad J.C."/>
            <person name="Goldman G.H."/>
            <person name="Houbraken J."/>
            <person name="Oakley B."/>
            <person name="Pocsi I."/>
            <person name="Scazzocchio C."/>
            <person name="Seiboth B."/>
            <person name="vanKuyk P.A."/>
            <person name="Wortman J."/>
            <person name="Dyer P.S."/>
            <person name="Grigoriev I.V."/>
        </authorList>
    </citation>
    <scope>NUCLEOTIDE SEQUENCE [LARGE SCALE GENOMIC DNA]</scope>
    <source>
        <strain evidence="5">ITEM 5010</strain>
    </source>
</reference>
<proteinExistence type="predicted"/>
<dbReference type="InterPro" id="IPR018844">
    <property type="entry name" value="Dnt1-like_N"/>
</dbReference>
<feature type="compositionally biased region" description="Basic and acidic residues" evidence="2">
    <location>
        <begin position="525"/>
        <end position="534"/>
    </location>
</feature>
<feature type="region of interest" description="Disordered" evidence="2">
    <location>
        <begin position="178"/>
        <end position="547"/>
    </location>
</feature>
<accession>A0A1R3RMY2</accession>
<evidence type="ECO:0000313" key="4">
    <source>
        <dbReference type="EMBL" id="OOF95845.1"/>
    </source>
</evidence>
<feature type="region of interest" description="Disordered" evidence="2">
    <location>
        <begin position="21"/>
        <end position="43"/>
    </location>
</feature>